<evidence type="ECO:0000256" key="1">
    <source>
        <dbReference type="ARBA" id="ARBA00007976"/>
    </source>
</evidence>
<dbReference type="FunFam" id="3.40.50.300:FF:000051">
    <property type="entry name" value="Guanine nucleotide-binding protein subunit alpha"/>
    <property type="match status" value="1"/>
</dbReference>
<keyword evidence="7" id="KW-0460">Magnesium</keyword>
<keyword evidence="9" id="KW-1185">Reference proteome</keyword>
<dbReference type="PROSITE" id="PS51882">
    <property type="entry name" value="G_ALPHA"/>
    <property type="match status" value="1"/>
</dbReference>
<dbReference type="InterPro" id="IPR011025">
    <property type="entry name" value="GproteinA_insert"/>
</dbReference>
<dbReference type="SUPFAM" id="SSF52540">
    <property type="entry name" value="P-loop containing nucleoside triphosphate hydrolases"/>
    <property type="match status" value="1"/>
</dbReference>
<comment type="caution">
    <text evidence="8">The sequence shown here is derived from an EMBL/GenBank/DDBJ whole genome shotgun (WGS) entry which is preliminary data.</text>
</comment>
<dbReference type="GO" id="GO:0003924">
    <property type="term" value="F:GTPase activity"/>
    <property type="evidence" value="ECO:0007669"/>
    <property type="project" value="InterPro"/>
</dbReference>
<keyword evidence="3 6" id="KW-0547">Nucleotide-binding</keyword>
<reference evidence="8 9" key="2">
    <citation type="journal article" date="2012" name="Open Biol.">
        <title>Characteristics of nucleosomes and linker DNA regions on the genome of the basidiomycete Mixia osmundae revealed by mono- and dinucleosome mapping.</title>
        <authorList>
            <person name="Nishida H."/>
            <person name="Kondo S."/>
            <person name="Matsumoto T."/>
            <person name="Suzuki Y."/>
            <person name="Yoshikawa H."/>
            <person name="Taylor T.D."/>
            <person name="Sugiyama J."/>
        </authorList>
    </citation>
    <scope>NUCLEOTIDE SEQUENCE [LARGE SCALE GENOMIC DNA]</scope>
    <source>
        <strain evidence="9">CBS 9802 / IAM 14324 / JCM 22182 / KY 12970</strain>
    </source>
</reference>
<dbReference type="Proteomes" id="UP000009131">
    <property type="component" value="Unassembled WGS sequence"/>
</dbReference>
<dbReference type="OMA" id="RFACMRC"/>
<keyword evidence="2 7" id="KW-0479">Metal-binding</keyword>
<dbReference type="HOGENOM" id="CLU_014184_6_0_1"/>
<dbReference type="SUPFAM" id="SSF47895">
    <property type="entry name" value="Transducin (alpha subunit), insertion domain"/>
    <property type="match status" value="1"/>
</dbReference>
<dbReference type="GO" id="GO:0031683">
    <property type="term" value="F:G-protein beta/gamma-subunit complex binding"/>
    <property type="evidence" value="ECO:0007669"/>
    <property type="project" value="InterPro"/>
</dbReference>
<dbReference type="AlphaFoldDB" id="G7DY10"/>
<dbReference type="CDD" id="cd00066">
    <property type="entry name" value="G-alpha"/>
    <property type="match status" value="1"/>
</dbReference>
<dbReference type="RefSeq" id="XP_014569982.1">
    <property type="nucleotide sequence ID" value="XM_014714496.1"/>
</dbReference>
<proteinExistence type="inferred from homology"/>
<feature type="binding site" evidence="6">
    <location>
        <begin position="45"/>
        <end position="50"/>
    </location>
    <ligand>
        <name>GTP</name>
        <dbReference type="ChEBI" id="CHEBI:37565"/>
    </ligand>
</feature>
<evidence type="ECO:0000256" key="4">
    <source>
        <dbReference type="ARBA" id="ARBA00023134"/>
    </source>
</evidence>
<comment type="similarity">
    <text evidence="1">Belongs to the G-alpha family. G(q) subfamily.</text>
</comment>
<feature type="binding site" evidence="6">
    <location>
        <begin position="206"/>
        <end position="210"/>
    </location>
    <ligand>
        <name>GTP</name>
        <dbReference type="ChEBI" id="CHEBI:37565"/>
    </ligand>
</feature>
<dbReference type="EMBL" id="BABT02000062">
    <property type="protein sequence ID" value="GAA95470.1"/>
    <property type="molecule type" value="Genomic_DNA"/>
</dbReference>
<sequence>MGCAQSLPEEEARAKARDVLITREIKRDEQIYAQQVKMLLLGPGESGKTTVLKQMKIIHLKGFGHHEIERYRQQVFRNICVSMQMIVRVLDEESAGKVTLEEEDNERHLDLFRIDIPHLAEGQPYPARYRIAMQALWLEPIARACTLRSAALALPENTLYFYSHLDRLFSPRYAPTEQDILHCRGKTTGIHEIQFKTQHHDYRLFDVGGQRSERRKWLHCFENVTCVIFVASVAAYDQYLLEDQQSNQMTEALMLFEVIANSLWFKSTDMVLLLNKTDLLNTKVLASDVKAFFPSFTGNSRSSQDVRSYFKRQFLDRVHDKKKAVYCHYTSAIDTQLLRVVMSSVMDMIISTNLQAIAF</sequence>
<dbReference type="PANTHER" id="PTHR10218:SF242">
    <property type="entry name" value="GUANINE NUCLEOTIDE-BINDING PROTEIN ALPHA-1 SUBUNIT"/>
    <property type="match status" value="1"/>
</dbReference>
<evidence type="ECO:0000313" key="9">
    <source>
        <dbReference type="Proteomes" id="UP000009131"/>
    </source>
</evidence>
<dbReference type="GO" id="GO:0005834">
    <property type="term" value="C:heterotrimeric G-protein complex"/>
    <property type="evidence" value="ECO:0007669"/>
    <property type="project" value="TreeGrafter"/>
</dbReference>
<feature type="binding site" evidence="6">
    <location>
        <begin position="275"/>
        <end position="278"/>
    </location>
    <ligand>
        <name>GTP</name>
        <dbReference type="ChEBI" id="CHEBI:37565"/>
    </ligand>
</feature>
<dbReference type="Pfam" id="PF00503">
    <property type="entry name" value="G-alpha"/>
    <property type="match status" value="1"/>
</dbReference>
<dbReference type="eggNOG" id="KOG0082">
    <property type="taxonomic scope" value="Eukaryota"/>
</dbReference>
<name>G7DY10_MIXOS</name>
<dbReference type="STRING" id="764103.G7DY10"/>
<dbReference type="InParanoid" id="G7DY10"/>
<dbReference type="GO" id="GO:0000750">
    <property type="term" value="P:pheromone-dependent signal transduction involved in conjugation with cellular fusion"/>
    <property type="evidence" value="ECO:0007669"/>
    <property type="project" value="TreeGrafter"/>
</dbReference>
<feature type="binding site" evidence="6">
    <location>
        <begin position="181"/>
        <end position="187"/>
    </location>
    <ligand>
        <name>GTP</name>
        <dbReference type="ChEBI" id="CHEBI:37565"/>
    </ligand>
</feature>
<dbReference type="PANTHER" id="PTHR10218">
    <property type="entry name" value="GTP-BINDING PROTEIN ALPHA SUBUNIT"/>
    <property type="match status" value="1"/>
</dbReference>
<dbReference type="InterPro" id="IPR001019">
    <property type="entry name" value="Gprotein_alpha_su"/>
</dbReference>
<keyword evidence="4 6" id="KW-0342">GTP-binding</keyword>
<organism evidence="8 9">
    <name type="scientific">Mixia osmundae (strain CBS 9802 / IAM 14324 / JCM 22182 / KY 12970)</name>
    <dbReference type="NCBI Taxonomy" id="764103"/>
    <lineage>
        <taxon>Eukaryota</taxon>
        <taxon>Fungi</taxon>
        <taxon>Dikarya</taxon>
        <taxon>Basidiomycota</taxon>
        <taxon>Pucciniomycotina</taxon>
        <taxon>Mixiomycetes</taxon>
        <taxon>Mixiales</taxon>
        <taxon>Mixiaceae</taxon>
        <taxon>Mixia</taxon>
    </lineage>
</organism>
<evidence type="ECO:0000256" key="7">
    <source>
        <dbReference type="PIRSR" id="PIRSR601019-2"/>
    </source>
</evidence>
<dbReference type="Gene3D" id="3.40.50.300">
    <property type="entry name" value="P-loop containing nucleotide triphosphate hydrolases"/>
    <property type="match status" value="1"/>
</dbReference>
<dbReference type="GO" id="GO:0005737">
    <property type="term" value="C:cytoplasm"/>
    <property type="evidence" value="ECO:0007669"/>
    <property type="project" value="TreeGrafter"/>
</dbReference>
<feature type="binding site" evidence="7">
    <location>
        <position position="187"/>
    </location>
    <ligand>
        <name>Mg(2+)</name>
        <dbReference type="ChEBI" id="CHEBI:18420"/>
    </ligand>
</feature>
<dbReference type="InterPro" id="IPR027417">
    <property type="entry name" value="P-loop_NTPase"/>
</dbReference>
<evidence type="ECO:0000256" key="6">
    <source>
        <dbReference type="PIRSR" id="PIRSR601019-1"/>
    </source>
</evidence>
<keyword evidence="5" id="KW-0807">Transducer</keyword>
<dbReference type="SMART" id="SM00275">
    <property type="entry name" value="G_alpha"/>
    <property type="match status" value="1"/>
</dbReference>
<dbReference type="GO" id="GO:0046872">
    <property type="term" value="F:metal ion binding"/>
    <property type="evidence" value="ECO:0007669"/>
    <property type="project" value="UniProtKB-KW"/>
</dbReference>
<evidence type="ECO:0000256" key="2">
    <source>
        <dbReference type="ARBA" id="ARBA00022723"/>
    </source>
</evidence>
<accession>G7DY10</accession>
<evidence type="ECO:0000313" key="8">
    <source>
        <dbReference type="EMBL" id="GAA95470.1"/>
    </source>
</evidence>
<reference evidence="8 9" key="1">
    <citation type="journal article" date="2011" name="J. Gen. Appl. Microbiol.">
        <title>Draft genome sequencing of the enigmatic basidiomycete Mixia osmundae.</title>
        <authorList>
            <person name="Nishida H."/>
            <person name="Nagatsuka Y."/>
            <person name="Sugiyama J."/>
        </authorList>
    </citation>
    <scope>NUCLEOTIDE SEQUENCE [LARGE SCALE GENOMIC DNA]</scope>
    <source>
        <strain evidence="9">CBS 9802 / IAM 14324 / JCM 22182 / KY 12970</strain>
    </source>
</reference>
<dbReference type="OrthoDB" id="5817230at2759"/>
<dbReference type="PRINTS" id="PR00318">
    <property type="entry name" value="GPROTEINA"/>
</dbReference>
<dbReference type="GO" id="GO:0007186">
    <property type="term" value="P:G protein-coupled receptor signaling pathway"/>
    <property type="evidence" value="ECO:0007669"/>
    <property type="project" value="InterPro"/>
</dbReference>
<evidence type="ECO:0000256" key="5">
    <source>
        <dbReference type="ARBA" id="ARBA00023224"/>
    </source>
</evidence>
<dbReference type="GO" id="GO:0001664">
    <property type="term" value="F:G protein-coupled receptor binding"/>
    <property type="evidence" value="ECO:0007669"/>
    <property type="project" value="TreeGrafter"/>
</dbReference>
<gene>
    <name evidence="8" type="primary">Mo02124</name>
    <name evidence="8" type="ORF">E5Q_02124</name>
</gene>
<dbReference type="Gene3D" id="1.10.400.10">
    <property type="entry name" value="GI Alpha 1, domain 2-like"/>
    <property type="match status" value="1"/>
</dbReference>
<feature type="binding site" evidence="7">
    <location>
        <position position="49"/>
    </location>
    <ligand>
        <name>Mg(2+)</name>
        <dbReference type="ChEBI" id="CHEBI:18420"/>
    </ligand>
</feature>
<dbReference type="GO" id="GO:0005525">
    <property type="term" value="F:GTP binding"/>
    <property type="evidence" value="ECO:0007669"/>
    <property type="project" value="UniProtKB-KW"/>
</dbReference>
<feature type="binding site" evidence="6">
    <location>
        <position position="332"/>
    </location>
    <ligand>
        <name>GTP</name>
        <dbReference type="ChEBI" id="CHEBI:37565"/>
    </ligand>
</feature>
<protein>
    <submittedName>
        <fullName evidence="8">Uncharacterized protein</fullName>
    </submittedName>
</protein>
<evidence type="ECO:0000256" key="3">
    <source>
        <dbReference type="ARBA" id="ARBA00022741"/>
    </source>
</evidence>